<feature type="transmembrane region" description="Helical" evidence="6">
    <location>
        <begin position="138"/>
        <end position="161"/>
    </location>
</feature>
<dbReference type="GO" id="GO:0005886">
    <property type="term" value="C:plasma membrane"/>
    <property type="evidence" value="ECO:0007669"/>
    <property type="project" value="TreeGrafter"/>
</dbReference>
<keyword evidence="5 6" id="KW-0472">Membrane</keyword>
<keyword evidence="4 6" id="KW-1133">Transmembrane helix</keyword>
<dbReference type="GO" id="GO:0022857">
    <property type="term" value="F:transmembrane transporter activity"/>
    <property type="evidence" value="ECO:0007669"/>
    <property type="project" value="InterPro"/>
</dbReference>
<name>A0A5N6UDQ9_ASPTM</name>
<proteinExistence type="predicted"/>
<dbReference type="EMBL" id="ML738750">
    <property type="protein sequence ID" value="KAE8156683.1"/>
    <property type="molecule type" value="Genomic_DNA"/>
</dbReference>
<protein>
    <submittedName>
        <fullName evidence="7">Major facilitator superfamily domain-containing protein</fullName>
    </submittedName>
</protein>
<dbReference type="InterPro" id="IPR011701">
    <property type="entry name" value="MFS"/>
</dbReference>
<accession>A0A5N6UDQ9</accession>
<dbReference type="Gene3D" id="1.20.1250.20">
    <property type="entry name" value="MFS general substrate transporter like domains"/>
    <property type="match status" value="1"/>
</dbReference>
<evidence type="ECO:0000256" key="6">
    <source>
        <dbReference type="SAM" id="Phobius"/>
    </source>
</evidence>
<evidence type="ECO:0000256" key="3">
    <source>
        <dbReference type="ARBA" id="ARBA00022692"/>
    </source>
</evidence>
<dbReference type="Proteomes" id="UP000326950">
    <property type="component" value="Unassembled WGS sequence"/>
</dbReference>
<keyword evidence="8" id="KW-1185">Reference proteome</keyword>
<evidence type="ECO:0000256" key="4">
    <source>
        <dbReference type="ARBA" id="ARBA00022989"/>
    </source>
</evidence>
<feature type="transmembrane region" description="Helical" evidence="6">
    <location>
        <begin position="444"/>
        <end position="463"/>
    </location>
</feature>
<organism evidence="7 8">
    <name type="scientific">Aspergillus tamarii</name>
    <dbReference type="NCBI Taxonomy" id="41984"/>
    <lineage>
        <taxon>Eukaryota</taxon>
        <taxon>Fungi</taxon>
        <taxon>Dikarya</taxon>
        <taxon>Ascomycota</taxon>
        <taxon>Pezizomycotina</taxon>
        <taxon>Eurotiomycetes</taxon>
        <taxon>Eurotiomycetidae</taxon>
        <taxon>Eurotiales</taxon>
        <taxon>Aspergillaceae</taxon>
        <taxon>Aspergillus</taxon>
        <taxon>Aspergillus subgen. Circumdati</taxon>
    </lineage>
</organism>
<evidence type="ECO:0000313" key="8">
    <source>
        <dbReference type="Proteomes" id="UP000326950"/>
    </source>
</evidence>
<dbReference type="Gene3D" id="1.20.1720.10">
    <property type="entry name" value="Multidrug resistance protein D"/>
    <property type="match status" value="1"/>
</dbReference>
<dbReference type="PANTHER" id="PTHR23502:SF51">
    <property type="entry name" value="QUINIDINE RESISTANCE PROTEIN 1-RELATED"/>
    <property type="match status" value="1"/>
</dbReference>
<feature type="transmembrane region" description="Helical" evidence="6">
    <location>
        <begin position="309"/>
        <end position="330"/>
    </location>
</feature>
<dbReference type="OrthoDB" id="440553at2759"/>
<comment type="subcellular location">
    <subcellularLocation>
        <location evidence="1">Membrane</location>
        <topology evidence="1">Multi-pass membrane protein</topology>
    </subcellularLocation>
</comment>
<dbReference type="Pfam" id="PF07690">
    <property type="entry name" value="MFS_1"/>
    <property type="match status" value="1"/>
</dbReference>
<evidence type="ECO:0000256" key="5">
    <source>
        <dbReference type="ARBA" id="ARBA00023136"/>
    </source>
</evidence>
<feature type="transmembrane region" description="Helical" evidence="6">
    <location>
        <begin position="27"/>
        <end position="50"/>
    </location>
</feature>
<sequence>MAMKSEERYDIELAKDYSVFTVLQKRAIIFSDLFIGLLLYINSSIFYPAVNQISADLYISSTKINLTVTITQGIVSMIIAEFSGKAGRRSVYTICFFISIVANLGLALQNNYFALLFLRILQSAESCGILTSAERGKYFAYVSIPMIFGPSLSPILGGLISQYAGWHWIFWFLLIFFIIIFVSLALFLPEIYRQVVNNTSILLPGICSNISDLISFKNRLSKNIPIDQKRQVVFHRSYRLTLPNPISILCILADFESALILVTLSFDKAICSMPTVRLSSNTFLAMSCYYAVLTNISKTFYGLYGFSNTQISLVALSVGGGSIVTTFTTGRLMNWNYRRHATKLNFPLSKIDLSGFPIEQARLEIGLPPMLLEAIGVLGYGWTLRNDISVAVPIIFLFIVGYGITSISQVLYVLMADIYPGQFAVAAAARNVCQCLVGAATSAAIEPMCILFMLSLIGSWATVKHGMEWRKAKREKPIKRSQKNKNVHTKGAYEFVHNVEQI</sequence>
<gene>
    <name evidence="7" type="ORF">BDV40DRAFT_293305</name>
</gene>
<feature type="transmembrane region" description="Helical" evidence="6">
    <location>
        <begin position="168"/>
        <end position="188"/>
    </location>
</feature>
<dbReference type="PANTHER" id="PTHR23502">
    <property type="entry name" value="MAJOR FACILITATOR SUPERFAMILY"/>
    <property type="match status" value="1"/>
</dbReference>
<keyword evidence="3 6" id="KW-0812">Transmembrane</keyword>
<evidence type="ECO:0000313" key="7">
    <source>
        <dbReference type="EMBL" id="KAE8156683.1"/>
    </source>
</evidence>
<dbReference type="SUPFAM" id="SSF103473">
    <property type="entry name" value="MFS general substrate transporter"/>
    <property type="match status" value="1"/>
</dbReference>
<feature type="transmembrane region" description="Helical" evidence="6">
    <location>
        <begin position="94"/>
        <end position="118"/>
    </location>
</feature>
<feature type="transmembrane region" description="Helical" evidence="6">
    <location>
        <begin position="278"/>
        <end position="297"/>
    </location>
</feature>
<reference evidence="7 8" key="1">
    <citation type="submission" date="2019-04" db="EMBL/GenBank/DDBJ databases">
        <title>Friends and foes A comparative genomics study of 23 Aspergillus species from section Flavi.</title>
        <authorList>
            <consortium name="DOE Joint Genome Institute"/>
            <person name="Kjaerbolling I."/>
            <person name="Vesth T."/>
            <person name="Frisvad J.C."/>
            <person name="Nybo J.L."/>
            <person name="Theobald S."/>
            <person name="Kildgaard S."/>
            <person name="Isbrandt T."/>
            <person name="Kuo A."/>
            <person name="Sato A."/>
            <person name="Lyhne E.K."/>
            <person name="Kogle M.E."/>
            <person name="Wiebenga A."/>
            <person name="Kun R.S."/>
            <person name="Lubbers R.J."/>
            <person name="Makela M.R."/>
            <person name="Barry K."/>
            <person name="Chovatia M."/>
            <person name="Clum A."/>
            <person name="Daum C."/>
            <person name="Haridas S."/>
            <person name="He G."/>
            <person name="LaButti K."/>
            <person name="Lipzen A."/>
            <person name="Mondo S."/>
            <person name="Riley R."/>
            <person name="Salamov A."/>
            <person name="Simmons B.A."/>
            <person name="Magnuson J.K."/>
            <person name="Henrissat B."/>
            <person name="Mortensen U.H."/>
            <person name="Larsen T.O."/>
            <person name="Devries R.P."/>
            <person name="Grigoriev I.V."/>
            <person name="Machida M."/>
            <person name="Baker S.E."/>
            <person name="Andersen M.R."/>
        </authorList>
    </citation>
    <scope>NUCLEOTIDE SEQUENCE [LARGE SCALE GENOMIC DNA]</scope>
    <source>
        <strain evidence="7 8">CBS 117626</strain>
    </source>
</reference>
<evidence type="ECO:0000256" key="1">
    <source>
        <dbReference type="ARBA" id="ARBA00004141"/>
    </source>
</evidence>
<keyword evidence="2" id="KW-0813">Transport</keyword>
<evidence type="ECO:0000256" key="2">
    <source>
        <dbReference type="ARBA" id="ARBA00022448"/>
    </source>
</evidence>
<feature type="transmembrane region" description="Helical" evidence="6">
    <location>
        <begin position="390"/>
        <end position="415"/>
    </location>
</feature>
<dbReference type="InterPro" id="IPR036259">
    <property type="entry name" value="MFS_trans_sf"/>
</dbReference>
<feature type="transmembrane region" description="Helical" evidence="6">
    <location>
        <begin position="246"/>
        <end position="266"/>
    </location>
</feature>
<dbReference type="AlphaFoldDB" id="A0A5N6UDQ9"/>